<dbReference type="Proteomes" id="UP000019471">
    <property type="component" value="Unassembled WGS sequence"/>
</dbReference>
<name>W9W2Y5_9EURO</name>
<organism evidence="3 4">
    <name type="scientific">Cladophialophora psammophila CBS 110553</name>
    <dbReference type="NCBI Taxonomy" id="1182543"/>
    <lineage>
        <taxon>Eukaryota</taxon>
        <taxon>Fungi</taxon>
        <taxon>Dikarya</taxon>
        <taxon>Ascomycota</taxon>
        <taxon>Pezizomycotina</taxon>
        <taxon>Eurotiomycetes</taxon>
        <taxon>Chaetothyriomycetidae</taxon>
        <taxon>Chaetothyriales</taxon>
        <taxon>Herpotrichiellaceae</taxon>
        <taxon>Cladophialophora</taxon>
    </lineage>
</organism>
<reference evidence="3 4" key="1">
    <citation type="submission" date="2013-03" db="EMBL/GenBank/DDBJ databases">
        <title>The Genome Sequence of Cladophialophora psammophila CBS 110553.</title>
        <authorList>
            <consortium name="The Broad Institute Genomics Platform"/>
            <person name="Cuomo C."/>
            <person name="de Hoog S."/>
            <person name="Gorbushina A."/>
            <person name="Walker B."/>
            <person name="Young S.K."/>
            <person name="Zeng Q."/>
            <person name="Gargeya S."/>
            <person name="Fitzgerald M."/>
            <person name="Haas B."/>
            <person name="Abouelleil A."/>
            <person name="Allen A.W."/>
            <person name="Alvarado L."/>
            <person name="Arachchi H.M."/>
            <person name="Berlin A.M."/>
            <person name="Chapman S.B."/>
            <person name="Gainer-Dewar J."/>
            <person name="Goldberg J."/>
            <person name="Griggs A."/>
            <person name="Gujja S."/>
            <person name="Hansen M."/>
            <person name="Howarth C."/>
            <person name="Imamovic A."/>
            <person name="Ireland A."/>
            <person name="Larimer J."/>
            <person name="McCowan C."/>
            <person name="Murphy C."/>
            <person name="Pearson M."/>
            <person name="Poon T.W."/>
            <person name="Priest M."/>
            <person name="Roberts A."/>
            <person name="Saif S."/>
            <person name="Shea T."/>
            <person name="Sisk P."/>
            <person name="Sykes S."/>
            <person name="Wortman J."/>
            <person name="Nusbaum C."/>
            <person name="Birren B."/>
        </authorList>
    </citation>
    <scope>NUCLEOTIDE SEQUENCE [LARGE SCALE GENOMIC DNA]</scope>
    <source>
        <strain evidence="3 4">CBS 110553</strain>
    </source>
</reference>
<gene>
    <name evidence="3" type="ORF">A1O5_12226</name>
</gene>
<dbReference type="EMBL" id="AMGX01000032">
    <property type="protein sequence ID" value="EXJ59345.1"/>
    <property type="molecule type" value="Genomic_DNA"/>
</dbReference>
<evidence type="ECO:0000256" key="2">
    <source>
        <dbReference type="SAM" id="SignalP"/>
    </source>
</evidence>
<feature type="region of interest" description="Disordered" evidence="1">
    <location>
        <begin position="205"/>
        <end position="226"/>
    </location>
</feature>
<proteinExistence type="predicted"/>
<dbReference type="AlphaFoldDB" id="W9W2Y5"/>
<accession>W9W2Y5</accession>
<dbReference type="HOGENOM" id="CLU_1224646_0_0_1"/>
<protein>
    <submittedName>
        <fullName evidence="3">Uncharacterized protein</fullName>
    </submittedName>
</protein>
<feature type="signal peptide" evidence="2">
    <location>
        <begin position="1"/>
        <end position="23"/>
    </location>
</feature>
<sequence length="226" mass="25683">MAIKSFLLVSLLWLSLAVFYASADPPPIGTPNTTMTTLVRRASPSPTAAADIAIESTPSSKPERTCVREALVALANWRQHCDQGGISPPKCWTRAPSIERCCGQWVDVHDRKYKDYPPIRNRKEVKTGESSWEWRWDPKVDKKGHREVILQTLEGYHSSKRECERWRVESEFGFLGFYEHLHEYGICDADKSGRALDSSVERYDPEGKGYYDDGNPSYPSWAPGGW</sequence>
<keyword evidence="4" id="KW-1185">Reference proteome</keyword>
<dbReference type="OrthoDB" id="4141760at2759"/>
<keyword evidence="2" id="KW-0732">Signal</keyword>
<feature type="chain" id="PRO_5004930999" evidence="2">
    <location>
        <begin position="24"/>
        <end position="226"/>
    </location>
</feature>
<evidence type="ECO:0000256" key="1">
    <source>
        <dbReference type="SAM" id="MobiDB-lite"/>
    </source>
</evidence>
<dbReference type="GeneID" id="19196912"/>
<evidence type="ECO:0000313" key="4">
    <source>
        <dbReference type="Proteomes" id="UP000019471"/>
    </source>
</evidence>
<evidence type="ECO:0000313" key="3">
    <source>
        <dbReference type="EMBL" id="EXJ59345.1"/>
    </source>
</evidence>
<comment type="caution">
    <text evidence="3">The sequence shown here is derived from an EMBL/GenBank/DDBJ whole genome shotgun (WGS) entry which is preliminary data.</text>
</comment>
<dbReference type="RefSeq" id="XP_007750985.1">
    <property type="nucleotide sequence ID" value="XM_007752795.1"/>
</dbReference>